<accession>A0A9W9DTV0</accession>
<dbReference type="PANTHER" id="PTHR47345:SF1">
    <property type="entry name" value="CUT9-INTERACTING PROTEIN SCN1"/>
    <property type="match status" value="1"/>
</dbReference>
<dbReference type="OrthoDB" id="413993at2759"/>
<dbReference type="GO" id="GO:0016788">
    <property type="term" value="F:hydrolase activity, acting on ester bonds"/>
    <property type="evidence" value="ECO:0007669"/>
    <property type="project" value="InterPro"/>
</dbReference>
<evidence type="ECO:0000313" key="2">
    <source>
        <dbReference type="Proteomes" id="UP001150266"/>
    </source>
</evidence>
<keyword evidence="2" id="KW-1185">Reference proteome</keyword>
<organism evidence="1 2">
    <name type="scientific">Lentinula aciculospora</name>
    <dbReference type="NCBI Taxonomy" id="153920"/>
    <lineage>
        <taxon>Eukaryota</taxon>
        <taxon>Fungi</taxon>
        <taxon>Dikarya</taxon>
        <taxon>Basidiomycota</taxon>
        <taxon>Agaricomycotina</taxon>
        <taxon>Agaricomycetes</taxon>
        <taxon>Agaricomycetidae</taxon>
        <taxon>Agaricales</taxon>
        <taxon>Marasmiineae</taxon>
        <taxon>Omphalotaceae</taxon>
        <taxon>Lentinula</taxon>
    </lineage>
</organism>
<sequence>MPLAELPSSEVLRHVVDVHCHPTDAPSILPESMEKLGITICAMSSRASDQSLVYNLAKLYPKKVIPCFGHHPWFSHLICLRDNISKEDHYRELFSTSRNEDLEALTTLLTSLPHPIPLSSIIIELRRNLQDFPDAMLGEVGLDRAFRIPYDYDASPRKLSPFTVPIQHQMAVLQAQMDLAVELHRNISLHSVKAHQPTMELLANMEAKHGTSRWNKISLDLHSCGCSSEMLKDIQRRYPNIFLSLSTVINGRSPNHLSLIKVSDPLRILVESDYNDVDMCAEQSWNMVCTVADVRGWTIETDWNENSNDPSKWGAVRRLEDNWERFKVGNHSVNRKK</sequence>
<reference evidence="1" key="1">
    <citation type="submission" date="2022-08" db="EMBL/GenBank/DDBJ databases">
        <title>A Global Phylogenomic Analysis of the Shiitake Genus Lentinula.</title>
        <authorList>
            <consortium name="DOE Joint Genome Institute"/>
            <person name="Sierra-Patev S."/>
            <person name="Min B."/>
            <person name="Naranjo-Ortiz M."/>
            <person name="Looney B."/>
            <person name="Konkel Z."/>
            <person name="Slot J.C."/>
            <person name="Sakamoto Y."/>
            <person name="Steenwyk J.L."/>
            <person name="Rokas A."/>
            <person name="Carro J."/>
            <person name="Camarero S."/>
            <person name="Ferreira P."/>
            <person name="Molpeceres G."/>
            <person name="Ruiz-Duenas F.J."/>
            <person name="Serrano A."/>
            <person name="Henrissat B."/>
            <person name="Drula E."/>
            <person name="Hughes K.W."/>
            <person name="Mata J.L."/>
            <person name="Ishikawa N.K."/>
            <person name="Vargas-Isla R."/>
            <person name="Ushijima S."/>
            <person name="Smith C.A."/>
            <person name="Ahrendt S."/>
            <person name="Andreopoulos W."/>
            <person name="He G."/>
            <person name="Labutti K."/>
            <person name="Lipzen A."/>
            <person name="Ng V."/>
            <person name="Riley R."/>
            <person name="Sandor L."/>
            <person name="Barry K."/>
            <person name="Martinez A.T."/>
            <person name="Xiao Y."/>
            <person name="Gibbons J.G."/>
            <person name="Terashima K."/>
            <person name="Grigoriev I.V."/>
            <person name="Hibbett D.S."/>
        </authorList>
    </citation>
    <scope>NUCLEOTIDE SEQUENCE</scope>
    <source>
        <strain evidence="1">JLM2183</strain>
    </source>
</reference>
<dbReference type="Pfam" id="PF01026">
    <property type="entry name" value="TatD_DNase"/>
    <property type="match status" value="1"/>
</dbReference>
<dbReference type="Gene3D" id="3.20.20.140">
    <property type="entry name" value="Metal-dependent hydrolases"/>
    <property type="match status" value="1"/>
</dbReference>
<dbReference type="SUPFAM" id="SSF51556">
    <property type="entry name" value="Metallo-dependent hydrolases"/>
    <property type="match status" value="1"/>
</dbReference>
<dbReference type="InterPro" id="IPR053044">
    <property type="entry name" value="Metallo-hydrolase/TatD-type"/>
</dbReference>
<dbReference type="InterPro" id="IPR001130">
    <property type="entry name" value="TatD-like"/>
</dbReference>
<dbReference type="InterPro" id="IPR032466">
    <property type="entry name" value="Metal_Hydrolase"/>
</dbReference>
<name>A0A9W9DTV0_9AGAR</name>
<comment type="caution">
    <text evidence="1">The sequence shown here is derived from an EMBL/GenBank/DDBJ whole genome shotgun (WGS) entry which is preliminary data.</text>
</comment>
<dbReference type="PANTHER" id="PTHR47345">
    <property type="entry name" value="CUT9-INTERACTING PROTEIN SCN1"/>
    <property type="match status" value="1"/>
</dbReference>
<gene>
    <name evidence="1" type="ORF">J3R30DRAFT_3281597</name>
</gene>
<dbReference type="EMBL" id="JAOTPV010000003">
    <property type="protein sequence ID" value="KAJ4485746.1"/>
    <property type="molecule type" value="Genomic_DNA"/>
</dbReference>
<dbReference type="AlphaFoldDB" id="A0A9W9DTV0"/>
<evidence type="ECO:0000313" key="1">
    <source>
        <dbReference type="EMBL" id="KAJ4485746.1"/>
    </source>
</evidence>
<dbReference type="Proteomes" id="UP001150266">
    <property type="component" value="Unassembled WGS sequence"/>
</dbReference>
<protein>
    <submittedName>
        <fullName evidence="1">TatD related DNase-domain-containing protein</fullName>
    </submittedName>
</protein>
<proteinExistence type="predicted"/>